<dbReference type="AlphaFoldDB" id="A0A1H4MCN6"/>
<keyword evidence="2" id="KW-1185">Reference proteome</keyword>
<name>A0A1H4MCN6_9PSED</name>
<proteinExistence type="predicted"/>
<protein>
    <submittedName>
        <fullName evidence="1">Uncharacterized protein</fullName>
    </submittedName>
</protein>
<evidence type="ECO:0000313" key="1">
    <source>
        <dbReference type="EMBL" id="SEB80488.1"/>
    </source>
</evidence>
<dbReference type="Proteomes" id="UP000198982">
    <property type="component" value="Unassembled WGS sequence"/>
</dbReference>
<reference evidence="2" key="1">
    <citation type="submission" date="2016-10" db="EMBL/GenBank/DDBJ databases">
        <authorList>
            <person name="Varghese N."/>
            <person name="Submissions S."/>
        </authorList>
    </citation>
    <scope>NUCLEOTIDE SEQUENCE [LARGE SCALE GENOMIC DNA]</scope>
    <source>
        <strain evidence="2">DSM 9751</strain>
    </source>
</reference>
<evidence type="ECO:0000313" key="2">
    <source>
        <dbReference type="Proteomes" id="UP000198982"/>
    </source>
</evidence>
<dbReference type="EMBL" id="FNTJ01000001">
    <property type="protein sequence ID" value="SEB80488.1"/>
    <property type="molecule type" value="Genomic_DNA"/>
</dbReference>
<dbReference type="RefSeq" id="WP_143038264.1">
    <property type="nucleotide sequence ID" value="NZ_FNTJ01000001.1"/>
</dbReference>
<organism evidence="1 2">
    <name type="scientific">Pseudomonas saponiphila</name>
    <dbReference type="NCBI Taxonomy" id="556534"/>
    <lineage>
        <taxon>Bacteria</taxon>
        <taxon>Pseudomonadati</taxon>
        <taxon>Pseudomonadota</taxon>
        <taxon>Gammaproteobacteria</taxon>
        <taxon>Pseudomonadales</taxon>
        <taxon>Pseudomonadaceae</taxon>
        <taxon>Pseudomonas</taxon>
    </lineage>
</organism>
<sequence length="283" mass="31320">MKTALIARDESGNVLYDTSKSIYGLIKSGTVTYHGRWMRLYPSGGVYPSYQDDIYKFEVEGGISPIVFVYGDCGKPYQSKEGTKHVFYFAGPLLGELKVYCFDIMRPIFSGPALKTRAENGKFTFNSLQWPLNVAGTSIPPPVEWVGGASGDSIRPFAGGRGYILQYPTMGSGRAGSMYFRVKINLEPTKKYAAHIPWNRGVEWVYPFETGGGHVGQFRGSGEEGCSGTDGGVHHLIWTAPETTFGSVHTTTPVRFFNMAGDRLPRCPYIDIAEYPYPFNPQL</sequence>
<gene>
    <name evidence="1" type="ORF">SAMN05216178_2320</name>
</gene>
<accession>A0A1H4MCN6</accession>